<proteinExistence type="predicted"/>
<evidence type="ECO:0000313" key="1">
    <source>
        <dbReference type="EMBL" id="CAD7204153.1"/>
    </source>
</evidence>
<dbReference type="EMBL" id="OA571727">
    <property type="protein sequence ID" value="CAD7204153.1"/>
    <property type="molecule type" value="Genomic_DNA"/>
</dbReference>
<reference evidence="1" key="1">
    <citation type="submission" date="2020-11" db="EMBL/GenBank/DDBJ databases">
        <authorList>
            <person name="Tran Van P."/>
        </authorList>
    </citation>
    <scope>NUCLEOTIDE SEQUENCE</scope>
</reference>
<gene>
    <name evidence="1" type="ORF">TDIB3V08_LOCUS10315</name>
</gene>
<accession>A0A7R8VT60</accession>
<sequence length="110" mass="12883">MERKTFTVKLEPEEDLEYILHREEKLEIKSESDIMNLEESFKEEVRDHQEPECGSWPVTCPPIKEELPTRTRYPGRDGCPPTQVPDVLFCVVVIMGRVITSEQILYCQSR</sequence>
<name>A0A7R8VT60_TIMDO</name>
<dbReference type="AlphaFoldDB" id="A0A7R8VT60"/>
<organism evidence="1">
    <name type="scientific">Timema douglasi</name>
    <name type="common">Walking stick</name>
    <dbReference type="NCBI Taxonomy" id="61478"/>
    <lineage>
        <taxon>Eukaryota</taxon>
        <taxon>Metazoa</taxon>
        <taxon>Ecdysozoa</taxon>
        <taxon>Arthropoda</taxon>
        <taxon>Hexapoda</taxon>
        <taxon>Insecta</taxon>
        <taxon>Pterygota</taxon>
        <taxon>Neoptera</taxon>
        <taxon>Polyneoptera</taxon>
        <taxon>Phasmatodea</taxon>
        <taxon>Timematodea</taxon>
        <taxon>Timematoidea</taxon>
        <taxon>Timematidae</taxon>
        <taxon>Timema</taxon>
    </lineage>
</organism>
<protein>
    <submittedName>
        <fullName evidence="1">Uncharacterized protein</fullName>
    </submittedName>
</protein>